<comment type="caution">
    <text evidence="1">The sequence shown here is derived from an EMBL/GenBank/DDBJ whole genome shotgun (WGS) entry which is preliminary data.</text>
</comment>
<evidence type="ECO:0000313" key="2">
    <source>
        <dbReference type="Proteomes" id="UP000254545"/>
    </source>
</evidence>
<evidence type="ECO:0000313" key="1">
    <source>
        <dbReference type="EMBL" id="STS87870.1"/>
    </source>
</evidence>
<keyword evidence="1" id="KW-0449">Lipoprotein</keyword>
<organism evidence="1 2">
    <name type="scientific">Klebsiella variicola</name>
    <dbReference type="NCBI Taxonomy" id="244366"/>
    <lineage>
        <taxon>Bacteria</taxon>
        <taxon>Pseudomonadati</taxon>
        <taxon>Pseudomonadota</taxon>
        <taxon>Gammaproteobacteria</taxon>
        <taxon>Enterobacterales</taxon>
        <taxon>Enterobacteriaceae</taxon>
        <taxon>Klebsiella/Raoultella group</taxon>
        <taxon>Klebsiella</taxon>
        <taxon>Klebsiella pneumoniae complex</taxon>
    </lineage>
</organism>
<gene>
    <name evidence="1" type="ORF">NCTC9177_01698</name>
</gene>
<sequence>MKSVRYFTLNYTGFTTAACENRDICALSPASMSFIPINAILKTPRFLTA</sequence>
<name>A0A7H4MC20_KLEVA</name>
<dbReference type="AlphaFoldDB" id="A0A7H4MC20"/>
<dbReference type="EMBL" id="UGKR01000003">
    <property type="protein sequence ID" value="STS87870.1"/>
    <property type="molecule type" value="Genomic_DNA"/>
</dbReference>
<protein>
    <submittedName>
        <fullName evidence="1">Lipoprotein</fullName>
    </submittedName>
</protein>
<dbReference type="PROSITE" id="PS51257">
    <property type="entry name" value="PROKAR_LIPOPROTEIN"/>
    <property type="match status" value="1"/>
</dbReference>
<reference evidence="1 2" key="1">
    <citation type="submission" date="2018-06" db="EMBL/GenBank/DDBJ databases">
        <authorList>
            <consortium name="Pathogen Informatics"/>
            <person name="Doyle S."/>
        </authorList>
    </citation>
    <scope>NUCLEOTIDE SEQUENCE [LARGE SCALE GENOMIC DNA]</scope>
    <source>
        <strain evidence="1 2">NCTC9177</strain>
    </source>
</reference>
<accession>A0A7H4MC20</accession>
<proteinExistence type="predicted"/>
<dbReference type="Proteomes" id="UP000254545">
    <property type="component" value="Unassembled WGS sequence"/>
</dbReference>